<dbReference type="Ensembl" id="ENSSSCT00050003601.1">
    <property type="protein sequence ID" value="ENSSSCP00050001265.1"/>
    <property type="gene ID" value="ENSSSCG00050002817.1"/>
</dbReference>
<evidence type="ECO:0000256" key="2">
    <source>
        <dbReference type="SAM" id="SignalP"/>
    </source>
</evidence>
<evidence type="ECO:0000259" key="3">
    <source>
        <dbReference type="Pfam" id="PF08773"/>
    </source>
</evidence>
<dbReference type="Ensembl" id="ENSSSCT00045040972.1">
    <property type="protein sequence ID" value="ENSSSCP00045028461.1"/>
    <property type="gene ID" value="ENSSSCG00045023916.1"/>
</dbReference>
<dbReference type="Ensembl" id="ENSSSCT00065073056.1">
    <property type="protein sequence ID" value="ENSSSCP00065031824.1"/>
    <property type="gene ID" value="ENSSSCG00065053336.1"/>
</dbReference>
<reference evidence="5 6" key="1">
    <citation type="submission" date="2017-08" db="EMBL/GenBank/DDBJ databases">
        <title>USMARCv1.0.</title>
        <authorList>
            <person name="Hannum G.I."/>
            <person name="Koren S."/>
            <person name="Schroeder S.G."/>
            <person name="Chin S.C."/>
            <person name="Nonneman D.J."/>
            <person name="Becker S.A."/>
            <person name="Rosen B.D."/>
            <person name="Bickhart D.M."/>
            <person name="Putnam N.H."/>
            <person name="Green R.E."/>
            <person name="Tuggle C.K."/>
            <person name="Liu H."/>
            <person name="Rohrer G.A."/>
            <person name="Warr A."/>
            <person name="Hall R."/>
            <person name="Kim K."/>
            <person name="Hume D.A."/>
            <person name="Talbot R."/>
            <person name="Chow W."/>
            <person name="Howe K."/>
            <person name="Schwartz A.S."/>
            <person name="Watson M."/>
            <person name="Archibald A.L."/>
            <person name="Phillippy A.M."/>
            <person name="Smith T.P.L."/>
        </authorList>
    </citation>
    <scope>NUCLEOTIDE SEQUENCE [LARGE SCALE GENOMIC DNA]</scope>
</reference>
<keyword evidence="2" id="KW-0732">Signal</keyword>
<dbReference type="Ensembl" id="ENSSSCT00030034910.1">
    <property type="protein sequence ID" value="ENSSSCP00030015930.1"/>
    <property type="gene ID" value="ENSSSCG00030024987.1"/>
</dbReference>
<dbReference type="Proteomes" id="UP000694728">
    <property type="component" value="Unplaced"/>
</dbReference>
<dbReference type="Gene3D" id="2.40.128.80">
    <property type="entry name" value="Cathepsin C, exclusion domain"/>
    <property type="match status" value="1"/>
</dbReference>
<evidence type="ECO:0000313" key="6">
    <source>
        <dbReference type="Proteomes" id="UP000314985"/>
    </source>
</evidence>
<dbReference type="Proteomes" id="UP000694722">
    <property type="component" value="Unplaced"/>
</dbReference>
<dbReference type="InterPro" id="IPR014882">
    <property type="entry name" value="CathepsinC_exc"/>
</dbReference>
<dbReference type="Ensembl" id="ENSSSCT00040099128.1">
    <property type="protein sequence ID" value="ENSSSCP00040044363.1"/>
    <property type="gene ID" value="ENSSSCG00040072029.1"/>
</dbReference>
<dbReference type="Ensembl" id="ENSSSCT00015083972.1">
    <property type="protein sequence ID" value="ENSSSCP00015034020.1"/>
    <property type="gene ID" value="ENSSSCG00015062639.1"/>
</dbReference>
<evidence type="ECO:0000313" key="7">
    <source>
        <dbReference type="Proteomes" id="UP000694725"/>
    </source>
</evidence>
<dbReference type="Proteomes" id="UP000694571">
    <property type="component" value="Unplaced"/>
</dbReference>
<dbReference type="AlphaFoldDB" id="A0A8D2CBG8"/>
<feature type="region of interest" description="Disordered" evidence="1">
    <location>
        <begin position="138"/>
        <end position="157"/>
    </location>
</feature>
<dbReference type="Ensembl" id="ENSSSCT00070026846.1">
    <property type="protein sequence ID" value="ENSSSCP00070022325.1"/>
    <property type="gene ID" value="ENSSSCG00070013737.1"/>
</dbReference>
<gene>
    <name evidence="4" type="primary">CTSC</name>
</gene>
<sequence length="157" mass="17446">MGPRLGSLLSALLLLLYVAGTAHCDTPANCTYPDLLGTWIFHVGPGGSQRDVNCSVMGPPEKKVVVHLKKLDTAYDDFGNSGRFTIIYNQGFEIVLNDYKWFAFFKDVTDFISQFFMQLGTVGIYDMPHLRNKLAKNRPWGSEGEQHAAVDLPTSNS</sequence>
<dbReference type="Ensembl" id="ENSSSCT00060064655.1">
    <property type="protein sequence ID" value="ENSSSCP00060027684.1"/>
    <property type="gene ID" value="ENSSSCG00060047632.1"/>
</dbReference>
<dbReference type="Proteomes" id="UP000694725">
    <property type="component" value="Unplaced"/>
</dbReference>
<feature type="domain" description="Cathepsin C exclusion" evidence="3">
    <location>
        <begin position="25"/>
        <end position="106"/>
    </location>
</feature>
<organism evidence="4 7">
    <name type="scientific">Sus scrofa</name>
    <name type="common">Pig</name>
    <dbReference type="NCBI Taxonomy" id="9823"/>
    <lineage>
        <taxon>Eukaryota</taxon>
        <taxon>Metazoa</taxon>
        <taxon>Chordata</taxon>
        <taxon>Craniata</taxon>
        <taxon>Vertebrata</taxon>
        <taxon>Euteleostomi</taxon>
        <taxon>Mammalia</taxon>
        <taxon>Eutheria</taxon>
        <taxon>Laurasiatheria</taxon>
        <taxon>Artiodactyla</taxon>
        <taxon>Suina</taxon>
        <taxon>Suidae</taxon>
        <taxon>Sus</taxon>
    </lineage>
</organism>
<dbReference type="Proteomes" id="UP000314985">
    <property type="component" value="Chromosome 9"/>
</dbReference>
<dbReference type="SUPFAM" id="SSF75001">
    <property type="entry name" value="Dipeptidyl peptidase I (cathepsin C), exclusion domain"/>
    <property type="match status" value="1"/>
</dbReference>
<evidence type="ECO:0000313" key="5">
    <source>
        <dbReference type="Ensembl" id="ENSSSCP00070022325.1"/>
    </source>
</evidence>
<dbReference type="InterPro" id="IPR036496">
    <property type="entry name" value="CathepsinC_exc_dom_sf"/>
</dbReference>
<feature type="signal peptide" evidence="2">
    <location>
        <begin position="1"/>
        <end position="24"/>
    </location>
</feature>
<accession>A0A8D2CBG8</accession>
<dbReference type="Proteomes" id="UP000694723">
    <property type="component" value="Unplaced"/>
</dbReference>
<evidence type="ECO:0000313" key="4">
    <source>
        <dbReference type="Ensembl" id="ENSSSCP00065031824.1"/>
    </source>
</evidence>
<dbReference type="Proteomes" id="UP000694726">
    <property type="component" value="Unplaced"/>
</dbReference>
<protein>
    <submittedName>
        <fullName evidence="4">Cathepsin C</fullName>
    </submittedName>
</protein>
<dbReference type="Pfam" id="PF08773">
    <property type="entry name" value="CathepsinC_exc"/>
    <property type="match status" value="1"/>
</dbReference>
<reference evidence="4" key="2">
    <citation type="submission" date="2025-05" db="UniProtKB">
        <authorList>
            <consortium name="Ensembl"/>
        </authorList>
    </citation>
    <scope>IDENTIFICATION</scope>
</reference>
<proteinExistence type="predicted"/>
<feature type="chain" id="PRO_5044689521" evidence="2">
    <location>
        <begin position="25"/>
        <end position="157"/>
    </location>
</feature>
<evidence type="ECO:0000256" key="1">
    <source>
        <dbReference type="SAM" id="MobiDB-lite"/>
    </source>
</evidence>
<dbReference type="Proteomes" id="UP000694570">
    <property type="component" value="Unplaced"/>
</dbReference>
<name>A0A8D2CBG8_PIG</name>